<evidence type="ECO:0000256" key="1">
    <source>
        <dbReference type="ARBA" id="ARBA00022676"/>
    </source>
</evidence>
<reference evidence="8 9" key="1">
    <citation type="submission" date="2023-07" db="EMBL/GenBank/DDBJ databases">
        <title>Novel species of Thermanaerothrix with wide hydrolytic capabilities.</title>
        <authorList>
            <person name="Zayulina K.S."/>
            <person name="Podosokorskaya O.A."/>
            <person name="Elcheninov A.G."/>
        </authorList>
    </citation>
    <scope>NUCLEOTIDE SEQUENCE [LARGE SCALE GENOMIC DNA]</scope>
    <source>
        <strain evidence="8 9">4228-RoL</strain>
    </source>
</reference>
<name>A0ABU3NQH9_9CHLR</name>
<evidence type="ECO:0000256" key="2">
    <source>
        <dbReference type="ARBA" id="ARBA00022679"/>
    </source>
</evidence>
<feature type="binding site" evidence="5">
    <location>
        <position position="227"/>
    </location>
    <ligand>
        <name>Mg(2+)</name>
        <dbReference type="ChEBI" id="CHEBI:18420"/>
        <label>1</label>
    </ligand>
</feature>
<protein>
    <recommendedName>
        <fullName evidence="5">Anthranilate phosphoribosyltransferase</fullName>
        <ecNumber evidence="5">2.4.2.18</ecNumber>
    </recommendedName>
</protein>
<evidence type="ECO:0000313" key="8">
    <source>
        <dbReference type="EMBL" id="MDT8899049.1"/>
    </source>
</evidence>
<feature type="binding site" evidence="5">
    <location>
        <position position="121"/>
    </location>
    <ligand>
        <name>5-phospho-alpha-D-ribose 1-diphosphate</name>
        <dbReference type="ChEBI" id="CHEBI:58017"/>
    </ligand>
</feature>
<dbReference type="GO" id="GO:0004048">
    <property type="term" value="F:anthranilate phosphoribosyltransferase activity"/>
    <property type="evidence" value="ECO:0007669"/>
    <property type="project" value="UniProtKB-EC"/>
</dbReference>
<dbReference type="Proteomes" id="UP001254165">
    <property type="component" value="Unassembled WGS sequence"/>
</dbReference>
<feature type="binding site" evidence="5">
    <location>
        <position position="81"/>
    </location>
    <ligand>
        <name>anthranilate</name>
        <dbReference type="ChEBI" id="CHEBI:16567"/>
        <label>1</label>
    </ligand>
</feature>
<feature type="binding site" evidence="5">
    <location>
        <position position="227"/>
    </location>
    <ligand>
        <name>Mg(2+)</name>
        <dbReference type="ChEBI" id="CHEBI:18420"/>
        <label>2</label>
    </ligand>
</feature>
<comment type="caution">
    <text evidence="5">Lacks conserved residue(s) required for the propagation of feature annotation.</text>
</comment>
<keyword evidence="5" id="KW-0479">Metal-binding</keyword>
<feature type="binding site" evidence="5">
    <location>
        <position position="89"/>
    </location>
    <ligand>
        <name>5-phospho-alpha-D-ribose 1-diphosphate</name>
        <dbReference type="ChEBI" id="CHEBI:58017"/>
    </ligand>
</feature>
<accession>A0ABU3NQH9</accession>
<evidence type="ECO:0000259" key="6">
    <source>
        <dbReference type="Pfam" id="PF00591"/>
    </source>
</evidence>
<keyword evidence="9" id="KW-1185">Reference proteome</keyword>
<dbReference type="InterPro" id="IPR005940">
    <property type="entry name" value="Anthranilate_Pribosyl_Tfrase"/>
</dbReference>
<feature type="binding site" evidence="5">
    <location>
        <position position="93"/>
    </location>
    <ligand>
        <name>Mg(2+)</name>
        <dbReference type="ChEBI" id="CHEBI:18420"/>
        <label>1</label>
    </ligand>
</feature>
<dbReference type="PANTHER" id="PTHR43285">
    <property type="entry name" value="ANTHRANILATE PHOSPHORIBOSYLTRANSFERASE"/>
    <property type="match status" value="1"/>
</dbReference>
<feature type="domain" description="Glycosyl transferase family 3 N-terminal" evidence="7">
    <location>
        <begin position="4"/>
        <end position="65"/>
    </location>
</feature>
<dbReference type="NCBIfam" id="TIGR01245">
    <property type="entry name" value="trpD"/>
    <property type="match status" value="1"/>
</dbReference>
<dbReference type="InterPro" id="IPR017459">
    <property type="entry name" value="Glycosyl_Trfase_fam3_N_dom"/>
</dbReference>
<evidence type="ECO:0000256" key="3">
    <source>
        <dbReference type="ARBA" id="ARBA00022822"/>
    </source>
</evidence>
<dbReference type="EC" id="2.4.2.18" evidence="5"/>
<evidence type="ECO:0000313" key="9">
    <source>
        <dbReference type="Proteomes" id="UP001254165"/>
    </source>
</evidence>
<comment type="subunit">
    <text evidence="5">Homodimer.</text>
</comment>
<feature type="binding site" evidence="5">
    <location>
        <position position="167"/>
    </location>
    <ligand>
        <name>anthranilate</name>
        <dbReference type="ChEBI" id="CHEBI:16567"/>
        <label>2</label>
    </ligand>
</feature>
<evidence type="ECO:0000256" key="4">
    <source>
        <dbReference type="ARBA" id="ARBA00023141"/>
    </source>
</evidence>
<evidence type="ECO:0000256" key="5">
    <source>
        <dbReference type="HAMAP-Rule" id="MF_00211"/>
    </source>
</evidence>
<feature type="binding site" evidence="5">
    <location>
        <begin position="109"/>
        <end position="117"/>
    </location>
    <ligand>
        <name>5-phospho-alpha-D-ribose 1-diphosphate</name>
        <dbReference type="ChEBI" id="CHEBI:58017"/>
    </ligand>
</feature>
<keyword evidence="1 5" id="KW-0328">Glycosyltransferase</keyword>
<feature type="domain" description="Glycosyl transferase family 3" evidence="6">
    <location>
        <begin position="74"/>
        <end position="324"/>
    </location>
</feature>
<dbReference type="Gene3D" id="3.40.1030.10">
    <property type="entry name" value="Nucleoside phosphorylase/phosphoribosyltransferase catalytic domain"/>
    <property type="match status" value="1"/>
</dbReference>
<dbReference type="InterPro" id="IPR035902">
    <property type="entry name" value="Nuc_phospho_transferase"/>
</dbReference>
<dbReference type="Pfam" id="PF00591">
    <property type="entry name" value="Glycos_transf_3"/>
    <property type="match status" value="1"/>
</dbReference>
<dbReference type="SUPFAM" id="SSF52418">
    <property type="entry name" value="Nucleoside phosphorylase/phosphoribosyltransferase catalytic domain"/>
    <property type="match status" value="1"/>
</dbReference>
<comment type="function">
    <text evidence="5">Catalyzes the transfer of the phosphoribosyl group of 5-phosphorylribose-1-pyrophosphate (PRPP) to anthranilate to yield N-(5'-phosphoribosyl)-anthranilate (PRA).</text>
</comment>
<dbReference type="InterPro" id="IPR036320">
    <property type="entry name" value="Glycosyl_Trfase_fam3_N_dom_sf"/>
</dbReference>
<feature type="binding site" evidence="5">
    <location>
        <position position="226"/>
    </location>
    <ligand>
        <name>Mg(2+)</name>
        <dbReference type="ChEBI" id="CHEBI:18420"/>
        <label>2</label>
    </ligand>
</feature>
<feature type="binding site" evidence="5">
    <location>
        <begin position="84"/>
        <end position="85"/>
    </location>
    <ligand>
        <name>5-phospho-alpha-D-ribose 1-diphosphate</name>
        <dbReference type="ChEBI" id="CHEBI:58017"/>
    </ligand>
</feature>
<dbReference type="Gene3D" id="1.20.970.10">
    <property type="entry name" value="Transferase, Pyrimidine Nucleoside Phosphorylase, Chain C"/>
    <property type="match status" value="1"/>
</dbReference>
<organism evidence="8 9">
    <name type="scientific">Thermanaerothrix solaris</name>
    <dbReference type="NCBI Taxonomy" id="3058434"/>
    <lineage>
        <taxon>Bacteria</taxon>
        <taxon>Bacillati</taxon>
        <taxon>Chloroflexota</taxon>
        <taxon>Anaerolineae</taxon>
        <taxon>Anaerolineales</taxon>
        <taxon>Anaerolineaceae</taxon>
        <taxon>Thermanaerothrix</taxon>
    </lineage>
</organism>
<feature type="binding site" evidence="5">
    <location>
        <position position="112"/>
    </location>
    <ligand>
        <name>anthranilate</name>
        <dbReference type="ChEBI" id="CHEBI:16567"/>
        <label>1</label>
    </ligand>
</feature>
<dbReference type="SUPFAM" id="SSF47648">
    <property type="entry name" value="Nucleoside phosphorylase/phosphoribosyltransferase N-terminal domain"/>
    <property type="match status" value="1"/>
</dbReference>
<gene>
    <name evidence="5 8" type="primary">trpD</name>
    <name evidence="8" type="ORF">QYE77_12320</name>
</gene>
<dbReference type="PANTHER" id="PTHR43285:SF2">
    <property type="entry name" value="ANTHRANILATE PHOSPHORIBOSYLTRANSFERASE"/>
    <property type="match status" value="1"/>
</dbReference>
<dbReference type="InterPro" id="IPR000312">
    <property type="entry name" value="Glycosyl_Trfase_fam3"/>
</dbReference>
<comment type="pathway">
    <text evidence="5">Amino-acid biosynthesis; L-tryptophan biosynthesis; L-tryptophan from chorismate: step 2/5.</text>
</comment>
<evidence type="ECO:0000259" key="7">
    <source>
        <dbReference type="Pfam" id="PF02885"/>
    </source>
</evidence>
<feature type="binding site" evidence="5">
    <location>
        <begin position="91"/>
        <end position="94"/>
    </location>
    <ligand>
        <name>5-phospho-alpha-D-ribose 1-diphosphate</name>
        <dbReference type="ChEBI" id="CHEBI:58017"/>
    </ligand>
</feature>
<comment type="caution">
    <text evidence="8">The sequence shown here is derived from an EMBL/GenBank/DDBJ whole genome shotgun (WGS) entry which is preliminary data.</text>
</comment>
<comment type="cofactor">
    <cofactor evidence="5">
        <name>Mg(2+)</name>
        <dbReference type="ChEBI" id="CHEBI:18420"/>
    </cofactor>
    <text evidence="5">Binds 2 magnesium ions per monomer.</text>
</comment>
<sequence length="339" mass="35683">MLQSYIAQLVKYQHLNEAQAEEAMNLIMRGEATPAQIGAYLIALRMKGETPEEILGSARAMRAHATPVPLVFSGPVVDTAGTGGDGQHTFNISTAAAFVIAGTGRKVAKHGNRAASSQCGSADVLAALGVNLDLTPEQVARCIEEVGIGFLFAPRFHPAMKHAVGPRREIGQRTVFNLLGPLTNPAGATHQLIGVAEPQWTHVMAEVLSALGGKAALVVHGYGGVDELTTAGPNRVSHLKDGRVETYDLDGRDLGLRPASLNDLRGGSPEENARILRSLLAGEDRSPRRDVVLLNAAAALAVEGGDMAAALREAEESLESGAALHRLEALIAFSHEVVL</sequence>
<dbReference type="RefSeq" id="WP_315625730.1">
    <property type="nucleotide sequence ID" value="NZ_JAUHMF010000002.1"/>
</dbReference>
<dbReference type="HAMAP" id="MF_00211">
    <property type="entry name" value="TrpD"/>
    <property type="match status" value="1"/>
</dbReference>
<keyword evidence="2 5" id="KW-0808">Transferase</keyword>
<dbReference type="Pfam" id="PF02885">
    <property type="entry name" value="Glycos_trans_3N"/>
    <property type="match status" value="1"/>
</dbReference>
<proteinExistence type="inferred from homology"/>
<feature type="binding site" evidence="5">
    <location>
        <position position="81"/>
    </location>
    <ligand>
        <name>5-phospho-alpha-D-ribose 1-diphosphate</name>
        <dbReference type="ChEBI" id="CHEBI:58017"/>
    </ligand>
</feature>
<comment type="similarity">
    <text evidence="5">Belongs to the anthranilate phosphoribosyltransferase family.</text>
</comment>
<keyword evidence="5" id="KW-0028">Amino-acid biosynthesis</keyword>
<keyword evidence="5" id="KW-0460">Magnesium</keyword>
<keyword evidence="4 5" id="KW-0057">Aromatic amino acid biosynthesis</keyword>
<comment type="catalytic activity">
    <reaction evidence="5">
        <text>N-(5-phospho-beta-D-ribosyl)anthranilate + diphosphate = 5-phospho-alpha-D-ribose 1-diphosphate + anthranilate</text>
        <dbReference type="Rhea" id="RHEA:11768"/>
        <dbReference type="ChEBI" id="CHEBI:16567"/>
        <dbReference type="ChEBI" id="CHEBI:18277"/>
        <dbReference type="ChEBI" id="CHEBI:33019"/>
        <dbReference type="ChEBI" id="CHEBI:58017"/>
        <dbReference type="EC" id="2.4.2.18"/>
    </reaction>
</comment>
<dbReference type="EMBL" id="JAUHMF010000002">
    <property type="protein sequence ID" value="MDT8899049.1"/>
    <property type="molecule type" value="Genomic_DNA"/>
</dbReference>
<keyword evidence="3 5" id="KW-0822">Tryptophan biosynthesis</keyword>